<keyword evidence="3" id="KW-1185">Reference proteome</keyword>
<dbReference type="EMBL" id="BAAFST010000071">
    <property type="protein sequence ID" value="GAB1303327.1"/>
    <property type="molecule type" value="Genomic_DNA"/>
</dbReference>
<dbReference type="Proteomes" id="UP001623349">
    <property type="component" value="Unassembled WGS sequence"/>
</dbReference>
<protein>
    <submittedName>
        <fullName evidence="2">Spermatogenesis-associated glutamate (E)-rich protein 2</fullName>
    </submittedName>
</protein>
<feature type="region of interest" description="Disordered" evidence="1">
    <location>
        <begin position="74"/>
        <end position="107"/>
    </location>
</feature>
<name>A0ABQ0FVQ3_APOSI</name>
<feature type="compositionally biased region" description="Polar residues" evidence="1">
    <location>
        <begin position="90"/>
        <end position="107"/>
    </location>
</feature>
<accession>A0ABQ0FVQ3</accession>
<proteinExistence type="predicted"/>
<organism evidence="2 3">
    <name type="scientific">Apodemus speciosus</name>
    <name type="common">Large Japanese field mouse</name>
    <dbReference type="NCBI Taxonomy" id="105296"/>
    <lineage>
        <taxon>Eukaryota</taxon>
        <taxon>Metazoa</taxon>
        <taxon>Chordata</taxon>
        <taxon>Craniata</taxon>
        <taxon>Vertebrata</taxon>
        <taxon>Euteleostomi</taxon>
        <taxon>Mammalia</taxon>
        <taxon>Eutheria</taxon>
        <taxon>Euarchontoglires</taxon>
        <taxon>Glires</taxon>
        <taxon>Rodentia</taxon>
        <taxon>Myomorpha</taxon>
        <taxon>Muroidea</taxon>
        <taxon>Muridae</taxon>
        <taxon>Murinae</taxon>
        <taxon>Apodemus</taxon>
    </lineage>
</organism>
<evidence type="ECO:0000256" key="1">
    <source>
        <dbReference type="SAM" id="MobiDB-lite"/>
    </source>
</evidence>
<gene>
    <name evidence="2" type="ORF">APTSU1_001856800</name>
</gene>
<comment type="caution">
    <text evidence="2">The sequence shown here is derived from an EMBL/GenBank/DDBJ whole genome shotgun (WGS) entry which is preliminary data.</text>
</comment>
<reference evidence="2 3" key="1">
    <citation type="submission" date="2024-08" db="EMBL/GenBank/DDBJ databases">
        <title>The draft genome of Apodemus speciosus.</title>
        <authorList>
            <person name="Nabeshima K."/>
            <person name="Suzuki S."/>
            <person name="Onuma M."/>
        </authorList>
    </citation>
    <scope>NUCLEOTIDE SEQUENCE [LARGE SCALE GENOMIC DNA]</scope>
    <source>
        <strain evidence="2">IB14-021</strain>
    </source>
</reference>
<evidence type="ECO:0000313" key="2">
    <source>
        <dbReference type="EMBL" id="GAB1303327.1"/>
    </source>
</evidence>
<evidence type="ECO:0000313" key="3">
    <source>
        <dbReference type="Proteomes" id="UP001623349"/>
    </source>
</evidence>
<sequence length="107" mass="12217">MQKNLMNKKLVTLKQENKEAQADWTIIQQYLVDLNLNDKGEQEKSSILQGQQHQDAESVARAEIATAQEEGLLQNELPLQEDPVELHPQHPQNSFDESSTHNSIPQF</sequence>